<keyword evidence="11" id="KW-0055">Arginine biosynthesis</keyword>
<keyword evidence="7 11" id="KW-0315">Glutamine amidotransferase</keyword>
<keyword evidence="4 11" id="KW-0436">Ligase</keyword>
<evidence type="ECO:0000256" key="5">
    <source>
        <dbReference type="ARBA" id="ARBA00022741"/>
    </source>
</evidence>
<dbReference type="SMART" id="SM01097">
    <property type="entry name" value="CPSase_sm_chain"/>
    <property type="match status" value="1"/>
</dbReference>
<evidence type="ECO:0000313" key="13">
    <source>
        <dbReference type="EMBL" id="GFM34716.1"/>
    </source>
</evidence>
<dbReference type="Proteomes" id="UP000503840">
    <property type="component" value="Unassembled WGS sequence"/>
</dbReference>
<dbReference type="NCBIfam" id="NF009475">
    <property type="entry name" value="PRK12838.1"/>
    <property type="match status" value="1"/>
</dbReference>
<dbReference type="UniPathway" id="UPA00070">
    <property type="reaction ID" value="UER00115"/>
</dbReference>
<feature type="active site" evidence="11">
    <location>
        <position position="349"/>
    </location>
</feature>
<dbReference type="InterPro" id="IPR017926">
    <property type="entry name" value="GATASE"/>
</dbReference>
<feature type="binding site" evidence="11">
    <location>
        <position position="266"/>
    </location>
    <ligand>
        <name>L-glutamine</name>
        <dbReference type="ChEBI" id="CHEBI:58359"/>
    </ligand>
</feature>
<dbReference type="GO" id="GO:0004088">
    <property type="term" value="F:carbamoyl-phosphate synthase (glutamine-hydrolyzing) activity"/>
    <property type="evidence" value="ECO:0007669"/>
    <property type="project" value="UniProtKB-UniRule"/>
</dbReference>
<dbReference type="InterPro" id="IPR050472">
    <property type="entry name" value="Anth_synth/Amidotransfase"/>
</dbReference>
<dbReference type="PROSITE" id="PS51273">
    <property type="entry name" value="GATASE_TYPE_1"/>
    <property type="match status" value="1"/>
</dbReference>
<comment type="function">
    <text evidence="11">Small subunit of the glutamine-dependent carbamoyl phosphate synthetase (CPSase). CPSase catalyzes the formation of carbamoyl phosphate from the ammonia moiety of glutamine, carbonate, and phosphate donated by ATP, constituting the first step of 2 biosynthetic pathways, one leading to arginine and/or urea and the other to pyrimidine nucleotides. The small subunit (glutamine amidotransferase) binds and cleaves glutamine to supply the large subunit with the substrate ammonia.</text>
</comment>
<comment type="catalytic activity">
    <reaction evidence="9 11">
        <text>hydrogencarbonate + L-glutamine + 2 ATP + H2O = carbamoyl phosphate + L-glutamate + 2 ADP + phosphate + 2 H(+)</text>
        <dbReference type="Rhea" id="RHEA:18633"/>
        <dbReference type="ChEBI" id="CHEBI:15377"/>
        <dbReference type="ChEBI" id="CHEBI:15378"/>
        <dbReference type="ChEBI" id="CHEBI:17544"/>
        <dbReference type="ChEBI" id="CHEBI:29985"/>
        <dbReference type="ChEBI" id="CHEBI:30616"/>
        <dbReference type="ChEBI" id="CHEBI:43474"/>
        <dbReference type="ChEBI" id="CHEBI:58228"/>
        <dbReference type="ChEBI" id="CHEBI:58359"/>
        <dbReference type="ChEBI" id="CHEBI:456216"/>
        <dbReference type="EC" id="6.3.5.5"/>
    </reaction>
</comment>
<evidence type="ECO:0000256" key="1">
    <source>
        <dbReference type="ARBA" id="ARBA00004812"/>
    </source>
</evidence>
<keyword evidence="14" id="KW-1185">Reference proteome</keyword>
<dbReference type="CDD" id="cd01744">
    <property type="entry name" value="GATase1_CPSase"/>
    <property type="match status" value="1"/>
</dbReference>
<dbReference type="Pfam" id="PF00117">
    <property type="entry name" value="GATase"/>
    <property type="match status" value="1"/>
</dbReference>
<feature type="region of interest" description="CPSase" evidence="11">
    <location>
        <begin position="1"/>
        <end position="189"/>
    </location>
</feature>
<evidence type="ECO:0000256" key="3">
    <source>
        <dbReference type="ARBA" id="ARBA00007800"/>
    </source>
</evidence>
<dbReference type="InterPro" id="IPR002474">
    <property type="entry name" value="CarbamoylP_synth_ssu_N"/>
</dbReference>
<dbReference type="SUPFAM" id="SSF52317">
    <property type="entry name" value="Class I glutamine amidotransferase-like"/>
    <property type="match status" value="1"/>
</dbReference>
<keyword evidence="8 11" id="KW-0665">Pyrimidine biosynthesis</keyword>
<comment type="catalytic activity">
    <reaction evidence="10 11">
        <text>L-glutamine + H2O = L-glutamate + NH4(+)</text>
        <dbReference type="Rhea" id="RHEA:15889"/>
        <dbReference type="ChEBI" id="CHEBI:15377"/>
        <dbReference type="ChEBI" id="CHEBI:28938"/>
        <dbReference type="ChEBI" id="CHEBI:29985"/>
        <dbReference type="ChEBI" id="CHEBI:58359"/>
    </reaction>
</comment>
<accession>A0A7J0BM08</accession>
<dbReference type="EMBL" id="BLVO01000016">
    <property type="protein sequence ID" value="GFM34716.1"/>
    <property type="molecule type" value="Genomic_DNA"/>
</dbReference>
<comment type="pathway">
    <text evidence="1 11">Pyrimidine metabolism; UMP biosynthesis via de novo pathway; (S)-dihydroorotate from bicarbonate: step 1/3.</text>
</comment>
<dbReference type="InterPro" id="IPR036480">
    <property type="entry name" value="CarbP_synth_ssu_N_sf"/>
</dbReference>
<evidence type="ECO:0000256" key="7">
    <source>
        <dbReference type="ARBA" id="ARBA00022962"/>
    </source>
</evidence>
<comment type="similarity">
    <text evidence="3 11">Belongs to the CarA family.</text>
</comment>
<dbReference type="PRINTS" id="PR00096">
    <property type="entry name" value="GATASE"/>
</dbReference>
<dbReference type="InterPro" id="IPR029062">
    <property type="entry name" value="Class_I_gatase-like"/>
</dbReference>
<comment type="caution">
    <text evidence="13">The sequence shown here is derived from an EMBL/GenBank/DDBJ whole genome shotgun (WGS) entry which is preliminary data.</text>
</comment>
<reference evidence="13 14" key="1">
    <citation type="submission" date="2020-05" db="EMBL/GenBank/DDBJ databases">
        <title>Draft genome sequence of Desulfovibrio sp. strain HN2T.</title>
        <authorList>
            <person name="Ueno A."/>
            <person name="Tamazawa S."/>
            <person name="Tamamura S."/>
            <person name="Murakami T."/>
            <person name="Kiyama T."/>
            <person name="Inomata H."/>
            <person name="Amano Y."/>
            <person name="Miyakawa K."/>
            <person name="Tamaki H."/>
            <person name="Naganuma T."/>
            <person name="Kaneko K."/>
        </authorList>
    </citation>
    <scope>NUCLEOTIDE SEQUENCE [LARGE SCALE GENOMIC DNA]</scope>
    <source>
        <strain evidence="13 14">HN2</strain>
    </source>
</reference>
<dbReference type="PANTHER" id="PTHR43418:SF7">
    <property type="entry name" value="CARBAMOYL-PHOSPHATE SYNTHASE SMALL CHAIN"/>
    <property type="match status" value="1"/>
</dbReference>
<dbReference type="FunFam" id="3.50.30.20:FF:000001">
    <property type="entry name" value="Carbamoyl-phosphate synthase small chain"/>
    <property type="match status" value="1"/>
</dbReference>
<gene>
    <name evidence="11 13" type="primary">carA</name>
    <name evidence="13" type="ORF">DSM101010T_30810</name>
</gene>
<name>A0A7J0BM08_9BACT</name>
<evidence type="ECO:0000259" key="12">
    <source>
        <dbReference type="SMART" id="SM01097"/>
    </source>
</evidence>
<feature type="binding site" evidence="11">
    <location>
        <position position="238"/>
    </location>
    <ligand>
        <name>L-glutamine</name>
        <dbReference type="ChEBI" id="CHEBI:58359"/>
    </ligand>
</feature>
<dbReference type="GO" id="GO:0006526">
    <property type="term" value="P:L-arginine biosynthetic process"/>
    <property type="evidence" value="ECO:0007669"/>
    <property type="project" value="UniProtKB-UniRule"/>
</dbReference>
<dbReference type="EC" id="6.3.5.5" evidence="11"/>
<dbReference type="PRINTS" id="PR00099">
    <property type="entry name" value="CPSGATASE"/>
</dbReference>
<dbReference type="GO" id="GO:0006541">
    <property type="term" value="P:glutamine metabolic process"/>
    <property type="evidence" value="ECO:0007669"/>
    <property type="project" value="InterPro"/>
</dbReference>
<dbReference type="GO" id="GO:0005524">
    <property type="term" value="F:ATP binding"/>
    <property type="evidence" value="ECO:0007669"/>
    <property type="project" value="UniProtKB-UniRule"/>
</dbReference>
<dbReference type="HAMAP" id="MF_01209">
    <property type="entry name" value="CPSase_S_chain"/>
    <property type="match status" value="1"/>
</dbReference>
<evidence type="ECO:0000313" key="14">
    <source>
        <dbReference type="Proteomes" id="UP000503840"/>
    </source>
</evidence>
<feature type="binding site" evidence="11">
    <location>
        <position position="269"/>
    </location>
    <ligand>
        <name>L-glutamine</name>
        <dbReference type="ChEBI" id="CHEBI:58359"/>
    </ligand>
</feature>
<keyword evidence="5 11" id="KW-0547">Nucleotide-binding</keyword>
<dbReference type="GO" id="GO:0006207">
    <property type="term" value="P:'de novo' pyrimidine nucleobase biosynthetic process"/>
    <property type="evidence" value="ECO:0007669"/>
    <property type="project" value="InterPro"/>
</dbReference>
<comment type="pathway">
    <text evidence="2 11">Amino-acid biosynthesis; L-arginine biosynthesis; carbamoyl phosphate from bicarbonate: step 1/1.</text>
</comment>
<keyword evidence="11" id="KW-0028">Amino-acid biosynthesis</keyword>
<dbReference type="InterPro" id="IPR006274">
    <property type="entry name" value="CarbamoylP_synth_ssu"/>
</dbReference>
<evidence type="ECO:0000256" key="9">
    <source>
        <dbReference type="ARBA" id="ARBA00048816"/>
    </source>
</evidence>
<evidence type="ECO:0000256" key="4">
    <source>
        <dbReference type="ARBA" id="ARBA00022598"/>
    </source>
</evidence>
<dbReference type="PANTHER" id="PTHR43418">
    <property type="entry name" value="MULTIFUNCTIONAL TRYPTOPHAN BIOSYNTHESIS PROTEIN-RELATED"/>
    <property type="match status" value="1"/>
</dbReference>
<evidence type="ECO:0000256" key="10">
    <source>
        <dbReference type="ARBA" id="ARBA00049285"/>
    </source>
</evidence>
<dbReference type="UniPathway" id="UPA00068">
    <property type="reaction ID" value="UER00171"/>
</dbReference>
<feature type="active site" evidence="11">
    <location>
        <position position="347"/>
    </location>
</feature>
<organism evidence="13 14">
    <name type="scientific">Desulfovibrio subterraneus</name>
    <dbReference type="NCBI Taxonomy" id="2718620"/>
    <lineage>
        <taxon>Bacteria</taxon>
        <taxon>Pseudomonadati</taxon>
        <taxon>Thermodesulfobacteriota</taxon>
        <taxon>Desulfovibrionia</taxon>
        <taxon>Desulfovibrionales</taxon>
        <taxon>Desulfovibrionaceae</taxon>
        <taxon>Desulfovibrio</taxon>
    </lineage>
</organism>
<dbReference type="SUPFAM" id="SSF52021">
    <property type="entry name" value="Carbamoyl phosphate synthetase, small subunit N-terminal domain"/>
    <property type="match status" value="1"/>
</dbReference>
<dbReference type="RefSeq" id="WP_174406382.1">
    <property type="nucleotide sequence ID" value="NZ_BLVO01000016.1"/>
</dbReference>
<dbReference type="Gene3D" id="3.50.30.20">
    <property type="entry name" value="Carbamoyl-phosphate synthase small subunit, N-terminal domain"/>
    <property type="match status" value="1"/>
</dbReference>
<feature type="domain" description="Carbamoyl-phosphate synthase small subunit N-terminal" evidence="12">
    <location>
        <begin position="1"/>
        <end position="131"/>
    </location>
</feature>
<dbReference type="AlphaFoldDB" id="A0A7J0BM08"/>
<feature type="binding site" evidence="11">
    <location>
        <position position="45"/>
    </location>
    <ligand>
        <name>L-glutamine</name>
        <dbReference type="ChEBI" id="CHEBI:58359"/>
    </ligand>
</feature>
<feature type="binding site" evidence="11">
    <location>
        <position position="307"/>
    </location>
    <ligand>
        <name>L-glutamine</name>
        <dbReference type="ChEBI" id="CHEBI:58359"/>
    </ligand>
</feature>
<evidence type="ECO:0000256" key="11">
    <source>
        <dbReference type="HAMAP-Rule" id="MF_01209"/>
    </source>
</evidence>
<feature type="binding site" evidence="11">
    <location>
        <position position="240"/>
    </location>
    <ligand>
        <name>L-glutamine</name>
        <dbReference type="ChEBI" id="CHEBI:58359"/>
    </ligand>
</feature>
<proteinExistence type="inferred from homology"/>
<feature type="binding site" evidence="11">
    <location>
        <position position="310"/>
    </location>
    <ligand>
        <name>L-glutamine</name>
        <dbReference type="ChEBI" id="CHEBI:58359"/>
    </ligand>
</feature>
<evidence type="ECO:0000256" key="6">
    <source>
        <dbReference type="ARBA" id="ARBA00022840"/>
    </source>
</evidence>
<protein>
    <recommendedName>
        <fullName evidence="11">Carbamoyl phosphate synthase small chain</fullName>
        <ecNumber evidence="11">6.3.5.5</ecNumber>
    </recommendedName>
    <alternativeName>
        <fullName evidence="11">Carbamoyl phosphate synthetase glutamine chain</fullName>
    </alternativeName>
</protein>
<dbReference type="Pfam" id="PF00988">
    <property type="entry name" value="CPSase_sm_chain"/>
    <property type="match status" value="1"/>
</dbReference>
<feature type="active site" description="Nucleophile" evidence="11">
    <location>
        <position position="265"/>
    </location>
</feature>
<dbReference type="NCBIfam" id="TIGR01368">
    <property type="entry name" value="CPSaseIIsmall"/>
    <property type="match status" value="1"/>
</dbReference>
<comment type="subunit">
    <text evidence="11">Composed of two chains; the small (or glutamine) chain promotes the hydrolysis of glutamine to ammonia, which is used by the large (or ammonia) chain to synthesize carbamoyl phosphate. Tetramer of heterodimers (alpha,beta)4.</text>
</comment>
<evidence type="ECO:0000256" key="2">
    <source>
        <dbReference type="ARBA" id="ARBA00005077"/>
    </source>
</evidence>
<dbReference type="GO" id="GO:0044205">
    <property type="term" value="P:'de novo' UMP biosynthetic process"/>
    <property type="evidence" value="ECO:0007669"/>
    <property type="project" value="UniProtKB-UniRule"/>
</dbReference>
<evidence type="ECO:0000256" key="8">
    <source>
        <dbReference type="ARBA" id="ARBA00022975"/>
    </source>
</evidence>
<dbReference type="PRINTS" id="PR00097">
    <property type="entry name" value="ANTSNTHASEII"/>
</dbReference>
<dbReference type="Gene3D" id="3.40.50.880">
    <property type="match status" value="1"/>
</dbReference>
<keyword evidence="6 11" id="KW-0067">ATP-binding</keyword>
<dbReference type="InterPro" id="IPR035686">
    <property type="entry name" value="CPSase_GATase1"/>
</dbReference>
<feature type="binding site" evidence="11">
    <location>
        <position position="309"/>
    </location>
    <ligand>
        <name>L-glutamine</name>
        <dbReference type="ChEBI" id="CHEBI:58359"/>
    </ligand>
</feature>
<sequence>MKAILALEDGFVLEGRSFTGAGEAGGEVIFNTGMTGYQEILTDPSYTGQMVCMTYPLIGNYGITKEDLESGKVHCAALIVKECCKEPSNWRSVESLPEYLKRYGVLGIEGIDTRALTRHIRINGAMRGLISTEELDPAKLVERARQLPSMEGQNLVDVVAPEGPYVWDGEKPQPVTLVNGEHAWKGTGPKIVVYDFGIKWNILRLLAEQGFDMLVVPPSFTAEQVATVKADGVFLSNGPGDPATLKDEIAQITKLVDMLPVAGICLGHQLLGHALGGTTSKLKFGHHGCNHPVKDLQTGRIEISSQNHGFCVELSGDDVEVTHLNLNDNTVEGIAHKTKKVISVQHHPEACPGPNDSHYFFKRFRDMMQEHTGA</sequence>